<organism evidence="2 3">
    <name type="scientific">Pleurodeles waltl</name>
    <name type="common">Iberian ribbed newt</name>
    <dbReference type="NCBI Taxonomy" id="8319"/>
    <lineage>
        <taxon>Eukaryota</taxon>
        <taxon>Metazoa</taxon>
        <taxon>Chordata</taxon>
        <taxon>Craniata</taxon>
        <taxon>Vertebrata</taxon>
        <taxon>Euteleostomi</taxon>
        <taxon>Amphibia</taxon>
        <taxon>Batrachia</taxon>
        <taxon>Caudata</taxon>
        <taxon>Salamandroidea</taxon>
        <taxon>Salamandridae</taxon>
        <taxon>Pleurodelinae</taxon>
        <taxon>Pleurodeles</taxon>
    </lineage>
</organism>
<dbReference type="EMBL" id="JANPWB010000005">
    <property type="protein sequence ID" value="KAJ1189146.1"/>
    <property type="molecule type" value="Genomic_DNA"/>
</dbReference>
<evidence type="ECO:0000256" key="1">
    <source>
        <dbReference type="SAM" id="MobiDB-lite"/>
    </source>
</evidence>
<sequence>MTSQRHSKKEGSLKDLFAKPPTKKTMPGESPVVEGGDVGDKGERGEGEAPLTRSFMEQLFGALRGDFATLKQEIAAEGRELK</sequence>
<dbReference type="Proteomes" id="UP001066276">
    <property type="component" value="Chromosome 3_1"/>
</dbReference>
<dbReference type="AlphaFoldDB" id="A0AAV7UL98"/>
<gene>
    <name evidence="2" type="ORF">NDU88_005897</name>
</gene>
<evidence type="ECO:0000313" key="3">
    <source>
        <dbReference type="Proteomes" id="UP001066276"/>
    </source>
</evidence>
<evidence type="ECO:0000313" key="2">
    <source>
        <dbReference type="EMBL" id="KAJ1189146.1"/>
    </source>
</evidence>
<accession>A0AAV7UL98</accession>
<protein>
    <submittedName>
        <fullName evidence="2">Uncharacterized protein</fullName>
    </submittedName>
</protein>
<keyword evidence="3" id="KW-1185">Reference proteome</keyword>
<proteinExistence type="predicted"/>
<feature type="compositionally biased region" description="Basic and acidic residues" evidence="1">
    <location>
        <begin position="38"/>
        <end position="47"/>
    </location>
</feature>
<comment type="caution">
    <text evidence="2">The sequence shown here is derived from an EMBL/GenBank/DDBJ whole genome shotgun (WGS) entry which is preliminary data.</text>
</comment>
<feature type="region of interest" description="Disordered" evidence="1">
    <location>
        <begin position="1"/>
        <end position="50"/>
    </location>
</feature>
<reference evidence="2" key="1">
    <citation type="journal article" date="2022" name="bioRxiv">
        <title>Sequencing and chromosome-scale assembly of the giantPleurodeles waltlgenome.</title>
        <authorList>
            <person name="Brown T."/>
            <person name="Elewa A."/>
            <person name="Iarovenko S."/>
            <person name="Subramanian E."/>
            <person name="Araus A.J."/>
            <person name="Petzold A."/>
            <person name="Susuki M."/>
            <person name="Suzuki K.-i.T."/>
            <person name="Hayashi T."/>
            <person name="Toyoda A."/>
            <person name="Oliveira C."/>
            <person name="Osipova E."/>
            <person name="Leigh N.D."/>
            <person name="Simon A."/>
            <person name="Yun M.H."/>
        </authorList>
    </citation>
    <scope>NUCLEOTIDE SEQUENCE</scope>
    <source>
        <strain evidence="2">20211129_DDA</strain>
        <tissue evidence="2">Liver</tissue>
    </source>
</reference>
<name>A0AAV7UL98_PLEWA</name>